<evidence type="ECO:0000313" key="5">
    <source>
        <dbReference type="Proteomes" id="UP000594638"/>
    </source>
</evidence>
<dbReference type="Gene3D" id="1.20.920.10">
    <property type="entry name" value="Bromodomain-like"/>
    <property type="match status" value="1"/>
</dbReference>
<organism evidence="4 5">
    <name type="scientific">Olea europaea subsp. europaea</name>
    <dbReference type="NCBI Taxonomy" id="158383"/>
    <lineage>
        <taxon>Eukaryota</taxon>
        <taxon>Viridiplantae</taxon>
        <taxon>Streptophyta</taxon>
        <taxon>Embryophyta</taxon>
        <taxon>Tracheophyta</taxon>
        <taxon>Spermatophyta</taxon>
        <taxon>Magnoliopsida</taxon>
        <taxon>eudicotyledons</taxon>
        <taxon>Gunneridae</taxon>
        <taxon>Pentapetalae</taxon>
        <taxon>asterids</taxon>
        <taxon>lamiids</taxon>
        <taxon>Lamiales</taxon>
        <taxon>Oleaceae</taxon>
        <taxon>Oleeae</taxon>
        <taxon>Olea</taxon>
    </lineage>
</organism>
<dbReference type="PANTHER" id="PTHR46136">
    <property type="entry name" value="TRANSCRIPTION FACTOR GTE8"/>
    <property type="match status" value="1"/>
</dbReference>
<dbReference type="PRINTS" id="PR00503">
    <property type="entry name" value="BROMODOMAIN"/>
</dbReference>
<dbReference type="PROSITE" id="PS50014">
    <property type="entry name" value="BROMODOMAIN_2"/>
    <property type="match status" value="1"/>
</dbReference>
<keyword evidence="1 2" id="KW-0103">Bromodomain</keyword>
<accession>A0A8S0SWX1</accession>
<dbReference type="PANTHER" id="PTHR46136:SF19">
    <property type="entry name" value="TRANSCRIPTION FACTOR GTE12"/>
    <property type="match status" value="1"/>
</dbReference>
<proteinExistence type="predicted"/>
<gene>
    <name evidence="4" type="ORF">OLEA9_A015683</name>
</gene>
<evidence type="ECO:0000313" key="4">
    <source>
        <dbReference type="EMBL" id="CAA2996255.1"/>
    </source>
</evidence>
<dbReference type="AlphaFoldDB" id="A0A8S0SWX1"/>
<dbReference type="Proteomes" id="UP000594638">
    <property type="component" value="Unassembled WGS sequence"/>
</dbReference>
<name>A0A8S0SWX1_OLEEU</name>
<dbReference type="SUPFAM" id="SSF47370">
    <property type="entry name" value="Bromodomain"/>
    <property type="match status" value="1"/>
</dbReference>
<sequence length="512" mass="57511">MVMVAESQTGNPVCSPLQHLQFSTMAAGDDAPKRSIKFKITSKGLRLGSENKSCENTTMIMNNESRDGVIANGKSITVNFSTSGNSSKRKHGMILECQREKKARMDRSFKQQCRSILRSLMEHPHGFAFNQPVDPVKLKIPDYFSIVTKPMDLGTIKQKLERDTYFNAEEFASDVRLTFSNAMLYNPPGNYVHNSAKELNGVFNRRWKLIETKLKCTGRTLEQLCNLDEMEKNGPTLVKIVHKDDGNLSACAAANRKQPIDSPAVKCATCGGLTCQCSLRRCSIKPSSSERSSDRDHYADSKSDYAIKYPMMSHTRELKLYSDGHKSVSNEDNLQQSVSSPPTTAAIDEGWTSLGNMSPNKALRAAMLKSRFADTIFRAKHQSLLDHDKKINPVNQEKERERLERLQHADKARIAAEFKAAEAASRMRAEAELKMQREREREAARIAVEKMVKTVDIEENRDIMEDLEAIMGAINSGNSRNPLEQLGLYIKGDYMEDDEDAILRGEEGEILS</sequence>
<comment type="caution">
    <text evidence="4">The sequence shown here is derived from an EMBL/GenBank/DDBJ whole genome shotgun (WGS) entry which is preliminary data.</text>
</comment>
<feature type="domain" description="Bromo" evidence="3">
    <location>
        <begin position="121"/>
        <end position="193"/>
    </location>
</feature>
<dbReference type="InterPro" id="IPR036427">
    <property type="entry name" value="Bromodomain-like_sf"/>
</dbReference>
<dbReference type="InterPro" id="IPR001487">
    <property type="entry name" value="Bromodomain"/>
</dbReference>
<protein>
    <submittedName>
        <fullName evidence="4">Transcription factor GTE12</fullName>
    </submittedName>
</protein>
<dbReference type="OrthoDB" id="21449at2759"/>
<dbReference type="InterPro" id="IPR052442">
    <property type="entry name" value="Env_Response_Regulator"/>
</dbReference>
<dbReference type="Pfam" id="PF00439">
    <property type="entry name" value="Bromodomain"/>
    <property type="match status" value="1"/>
</dbReference>
<reference evidence="4 5" key="1">
    <citation type="submission" date="2019-12" db="EMBL/GenBank/DDBJ databases">
        <authorList>
            <person name="Alioto T."/>
            <person name="Alioto T."/>
            <person name="Gomez Garrido J."/>
        </authorList>
    </citation>
    <scope>NUCLEOTIDE SEQUENCE [LARGE SCALE GENOMIC DNA]</scope>
</reference>
<evidence type="ECO:0000256" key="2">
    <source>
        <dbReference type="PROSITE-ProRule" id="PRU00035"/>
    </source>
</evidence>
<dbReference type="Gramene" id="OE9A015683T2">
    <property type="protein sequence ID" value="OE9A015683C2"/>
    <property type="gene ID" value="OE9A015683"/>
</dbReference>
<dbReference type="EMBL" id="CACTIH010005521">
    <property type="protein sequence ID" value="CAA2996255.1"/>
    <property type="molecule type" value="Genomic_DNA"/>
</dbReference>
<evidence type="ECO:0000259" key="3">
    <source>
        <dbReference type="PROSITE" id="PS50014"/>
    </source>
</evidence>
<evidence type="ECO:0000256" key="1">
    <source>
        <dbReference type="ARBA" id="ARBA00023117"/>
    </source>
</evidence>
<dbReference type="SMART" id="SM00297">
    <property type="entry name" value="BROMO"/>
    <property type="match status" value="1"/>
</dbReference>
<keyword evidence="5" id="KW-1185">Reference proteome</keyword>